<dbReference type="Proteomes" id="UP000193749">
    <property type="component" value="Unassembled WGS sequence"/>
</dbReference>
<dbReference type="CDD" id="cd03257">
    <property type="entry name" value="ABC_NikE_OppD_transporters"/>
    <property type="match status" value="2"/>
</dbReference>
<evidence type="ECO:0000256" key="3">
    <source>
        <dbReference type="ARBA" id="ARBA00022741"/>
    </source>
</evidence>
<feature type="domain" description="ABC transporter" evidence="5">
    <location>
        <begin position="295"/>
        <end position="533"/>
    </location>
</feature>
<dbReference type="RefSeq" id="WP_084878721.1">
    <property type="nucleotide sequence ID" value="NZ_JAGGMY010000006.1"/>
</dbReference>
<dbReference type="InterPro" id="IPR017871">
    <property type="entry name" value="ABC_transporter-like_CS"/>
</dbReference>
<dbReference type="GO" id="GO:0055085">
    <property type="term" value="P:transmembrane transport"/>
    <property type="evidence" value="ECO:0007669"/>
    <property type="project" value="UniProtKB-ARBA"/>
</dbReference>
<feature type="domain" description="ABC transporter" evidence="5">
    <location>
        <begin position="12"/>
        <end position="261"/>
    </location>
</feature>
<keyword evidence="4 6" id="KW-0067">ATP-binding</keyword>
<dbReference type="NCBIfam" id="NF007739">
    <property type="entry name" value="PRK10419.1"/>
    <property type="match status" value="2"/>
</dbReference>
<dbReference type="PROSITE" id="PS50893">
    <property type="entry name" value="ABC_TRANSPORTER_2"/>
    <property type="match status" value="2"/>
</dbReference>
<dbReference type="SUPFAM" id="SSF52540">
    <property type="entry name" value="P-loop containing nucleoside triphosphate hydrolases"/>
    <property type="match status" value="2"/>
</dbReference>
<dbReference type="InterPro" id="IPR027417">
    <property type="entry name" value="P-loop_NTPase"/>
</dbReference>
<dbReference type="EMBL" id="MLJI01000002">
    <property type="protein sequence ID" value="ORM89121.1"/>
    <property type="molecule type" value="Genomic_DNA"/>
</dbReference>
<dbReference type="PROSITE" id="PS00211">
    <property type="entry name" value="ABC_TRANSPORTER_1"/>
    <property type="match status" value="2"/>
</dbReference>
<keyword evidence="2" id="KW-0813">Transport</keyword>
<comment type="similarity">
    <text evidence="1">Belongs to the ABC transporter superfamily. Drug exporter-2 (TC 3.A.1.117) family.</text>
</comment>
<dbReference type="InterPro" id="IPR003593">
    <property type="entry name" value="AAA+_ATPase"/>
</dbReference>
<dbReference type="GO" id="GO:0015833">
    <property type="term" value="P:peptide transport"/>
    <property type="evidence" value="ECO:0007669"/>
    <property type="project" value="InterPro"/>
</dbReference>
<dbReference type="AlphaFoldDB" id="A0A1X1EJL1"/>
<evidence type="ECO:0000313" key="7">
    <source>
        <dbReference type="Proteomes" id="UP000193749"/>
    </source>
</evidence>
<proteinExistence type="inferred from homology"/>
<sequence length="546" mass="60033">MNLQNNAPVLAVDNYSLDYALQGGDTLPVLREISFQVMPGEVLGLVGESGSGKTTLGWAIMRWLASNALERNGDIRLQGQSLLSLPSPQLAALRGAKLGMIFQDPSASLNPTLTLGEQVTEVLRRHRGLSAREAQELGESLLRDVELKKPAQMMKRYPHQVSGGEKQRILIATAFACQPDCLIFDEPTTALDVISSAQILDLYERLREETGVASLYISHDLALVAKVADRVCVLERGRIIEEADSRTLFSTPQHAYTRRLIEAVPNPQQRLLHDAPGSQPLLCLNELTIDYGRHGLLDRLLKRQANVTRAANAVSLTVHQGEILGVVGESGSGKSSLARAISGLVPFQGAIDFCGYDIYGRAQMDKDYRRRVQMIFQHPDASLNPRMTIGEIIARPLRLYGLPEGETEAQAVARLLEEVRLPADFASRYPHALSGGQKQRVAIARAFACPPDLVICDEITAALDVSVQATIIELLLELRRRYGTAYLFITHDLNLIRQIAHRVAVMYRGDVVDVVPGDAMLQQAQHPYTRALLEAVHVPESSKSVA</sequence>
<dbReference type="InterPro" id="IPR013563">
    <property type="entry name" value="Oligopep_ABC_C"/>
</dbReference>
<organism evidence="6 7">
    <name type="scientific">Pantoea cypripedii</name>
    <name type="common">Pectobacterium cypripedii</name>
    <name type="synonym">Erwinia cypripedii</name>
    <dbReference type="NCBI Taxonomy" id="55209"/>
    <lineage>
        <taxon>Bacteria</taxon>
        <taxon>Pseudomonadati</taxon>
        <taxon>Pseudomonadota</taxon>
        <taxon>Gammaproteobacteria</taxon>
        <taxon>Enterobacterales</taxon>
        <taxon>Erwiniaceae</taxon>
        <taxon>Pantoea</taxon>
    </lineage>
</organism>
<dbReference type="Pfam" id="PF08352">
    <property type="entry name" value="oligo_HPY"/>
    <property type="match status" value="2"/>
</dbReference>
<dbReference type="GO" id="GO:0016887">
    <property type="term" value="F:ATP hydrolysis activity"/>
    <property type="evidence" value="ECO:0007669"/>
    <property type="project" value="InterPro"/>
</dbReference>
<reference evidence="6 7" key="1">
    <citation type="journal article" date="2017" name="Antonie Van Leeuwenhoek">
        <title>Phylogenomic resolution of the bacterial genus Pantoea and its relationship with Erwinia and Tatumella.</title>
        <authorList>
            <person name="Palmer M."/>
            <person name="Steenkamp E.T."/>
            <person name="Coetzee M.P."/>
            <person name="Chan W.Y."/>
            <person name="van Zyl E."/>
            <person name="De Maayer P."/>
            <person name="Coutinho T.A."/>
            <person name="Blom J."/>
            <person name="Smits T.H."/>
            <person name="Duffy B."/>
            <person name="Venter S.N."/>
        </authorList>
    </citation>
    <scope>NUCLEOTIDE SEQUENCE [LARGE SCALE GENOMIC DNA]</scope>
    <source>
        <strain evidence="6 7">LMG 2657</strain>
    </source>
</reference>
<dbReference type="OrthoDB" id="9784450at2"/>
<evidence type="ECO:0000256" key="4">
    <source>
        <dbReference type="ARBA" id="ARBA00022840"/>
    </source>
</evidence>
<dbReference type="GO" id="GO:0005524">
    <property type="term" value="F:ATP binding"/>
    <property type="evidence" value="ECO:0007669"/>
    <property type="project" value="UniProtKB-KW"/>
</dbReference>
<evidence type="ECO:0000313" key="6">
    <source>
        <dbReference type="EMBL" id="ORM89121.1"/>
    </source>
</evidence>
<comment type="caution">
    <text evidence="6">The sequence shown here is derived from an EMBL/GenBank/DDBJ whole genome shotgun (WGS) entry which is preliminary data.</text>
</comment>
<protein>
    <submittedName>
        <fullName evidence="6">ABC transporter ATP-binding protein</fullName>
    </submittedName>
</protein>
<keyword evidence="7" id="KW-1185">Reference proteome</keyword>
<dbReference type="InterPro" id="IPR050319">
    <property type="entry name" value="ABC_transp_ATP-bind"/>
</dbReference>
<evidence type="ECO:0000256" key="1">
    <source>
        <dbReference type="ARBA" id="ARBA00006526"/>
    </source>
</evidence>
<accession>A0A1X1EJL1</accession>
<dbReference type="PANTHER" id="PTHR43776">
    <property type="entry name" value="TRANSPORT ATP-BINDING PROTEIN"/>
    <property type="match status" value="1"/>
</dbReference>
<gene>
    <name evidence="6" type="ORF">HA50_20915</name>
</gene>
<evidence type="ECO:0000256" key="2">
    <source>
        <dbReference type="ARBA" id="ARBA00022448"/>
    </source>
</evidence>
<keyword evidence="3" id="KW-0547">Nucleotide-binding</keyword>
<evidence type="ECO:0000259" key="5">
    <source>
        <dbReference type="PROSITE" id="PS50893"/>
    </source>
</evidence>
<dbReference type="STRING" id="55209.HA50_20915"/>
<dbReference type="Pfam" id="PF00005">
    <property type="entry name" value="ABC_tran"/>
    <property type="match status" value="2"/>
</dbReference>
<dbReference type="Gene3D" id="3.40.50.300">
    <property type="entry name" value="P-loop containing nucleotide triphosphate hydrolases"/>
    <property type="match status" value="2"/>
</dbReference>
<name>A0A1X1EJL1_PANCY</name>
<dbReference type="NCBIfam" id="NF008453">
    <property type="entry name" value="PRK11308.1"/>
    <property type="match status" value="2"/>
</dbReference>
<dbReference type="InterPro" id="IPR003439">
    <property type="entry name" value="ABC_transporter-like_ATP-bd"/>
</dbReference>
<dbReference type="SMART" id="SM00382">
    <property type="entry name" value="AAA"/>
    <property type="match status" value="2"/>
</dbReference>